<dbReference type="HOGENOM" id="CLU_041539_0_0_10"/>
<dbReference type="PANTHER" id="PTHR48090:SF7">
    <property type="entry name" value="RFBJ PROTEIN"/>
    <property type="match status" value="1"/>
</dbReference>
<dbReference type="GO" id="GO:0016740">
    <property type="term" value="F:transferase activity"/>
    <property type="evidence" value="ECO:0007669"/>
    <property type="project" value="UniProtKB-KW"/>
</dbReference>
<keyword evidence="1" id="KW-0472">Membrane</keyword>
<keyword evidence="1" id="KW-1133">Transmembrane helix</keyword>
<reference evidence="4 5" key="1">
    <citation type="submission" date="2013-12" db="EMBL/GenBank/DDBJ databases">
        <authorList>
            <consortium name="DOE Joint Genome Institute"/>
            <person name="Eisen J."/>
            <person name="Huntemann M."/>
            <person name="Han J."/>
            <person name="Chen A."/>
            <person name="Kyrpides N."/>
            <person name="Mavromatis K."/>
            <person name="Markowitz V."/>
            <person name="Palaniappan K."/>
            <person name="Ivanova N."/>
            <person name="Schaumberg A."/>
            <person name="Pati A."/>
            <person name="Liolios K."/>
            <person name="Nordberg H.P."/>
            <person name="Cantor M.N."/>
            <person name="Hua S.X."/>
            <person name="Woyke T."/>
        </authorList>
    </citation>
    <scope>NUCLEOTIDE SEQUENCE [LARGE SCALE GENOMIC DNA]</scope>
    <source>
        <strain evidence="5">DSM 19437</strain>
    </source>
</reference>
<evidence type="ECO:0000259" key="2">
    <source>
        <dbReference type="Pfam" id="PF00535"/>
    </source>
</evidence>
<dbReference type="EMBL" id="CP007035">
    <property type="protein sequence ID" value="AHF16545.1"/>
    <property type="molecule type" value="Genomic_DNA"/>
</dbReference>
<keyword evidence="1" id="KW-0812">Transmembrane</keyword>
<dbReference type="STRING" id="929713.NIASO_17970"/>
<feature type="transmembrane region" description="Helical" evidence="1">
    <location>
        <begin position="369"/>
        <end position="392"/>
    </location>
</feature>
<dbReference type="Pfam" id="PF00535">
    <property type="entry name" value="Glycos_transf_2"/>
    <property type="match status" value="1"/>
</dbReference>
<keyword evidence="5" id="KW-1185">Reference proteome</keyword>
<evidence type="ECO:0000256" key="1">
    <source>
        <dbReference type="SAM" id="Phobius"/>
    </source>
</evidence>
<dbReference type="SUPFAM" id="SSF53448">
    <property type="entry name" value="Nucleotide-diphospho-sugar transferases"/>
    <property type="match status" value="1"/>
</dbReference>
<feature type="transmembrane region" description="Helical" evidence="1">
    <location>
        <begin position="230"/>
        <end position="248"/>
    </location>
</feature>
<feature type="domain" description="DUF2062" evidence="3">
    <location>
        <begin position="279"/>
        <end position="399"/>
    </location>
</feature>
<dbReference type="PANTHER" id="PTHR48090">
    <property type="entry name" value="UNDECAPRENYL-PHOSPHATE 4-DEOXY-4-FORMAMIDO-L-ARABINOSE TRANSFERASE-RELATED"/>
    <property type="match status" value="1"/>
</dbReference>
<feature type="transmembrane region" description="Helical" evidence="1">
    <location>
        <begin position="316"/>
        <end position="337"/>
    </location>
</feature>
<protein>
    <submittedName>
        <fullName evidence="4">Family 2 glycosyl transferase</fullName>
    </submittedName>
</protein>
<evidence type="ECO:0000313" key="5">
    <source>
        <dbReference type="Proteomes" id="UP000003586"/>
    </source>
</evidence>
<sequence>MEPAISKIPDGIADRFLKSGTCVIIPTYNNASSIEQVVRDVLRYTQQIIIVNDGSTDITPEILKNFPQLTVLSYNPNKGKGMALRTGFNKAIALGYNYAITIDSDGQHFAKDLPLFLDKLETEGPALIMGSRNMAGTAHVPGKSSFGHKFSNFWYKVETGIDCPDTQTGYRLYPLKPIGDLRLFTRKYELEIEVIVRLAWGGVKVSSVPISVYYPPKEERITHFRPFKDFSRISVLNTILVLIAFLYIKPRDFFRRFTRKNWKQELKRLLLNPNESITTKANSIAFGGFMGIIPIWGFQLLVGIALAHLMKLNKTLVVTAAHISIPPLIPFVVFLSYKMGKPFMGARAVDISFNKQLTLKYIGENLEQYLYGSVTLAVVVGILFWVVTFFFLEFKRSNKRIPANGKAE</sequence>
<dbReference type="InterPro" id="IPR029044">
    <property type="entry name" value="Nucleotide-diphossugar_trans"/>
</dbReference>
<accession>W0F0G5</accession>
<dbReference type="eggNOG" id="COG1216">
    <property type="taxonomic scope" value="Bacteria"/>
</dbReference>
<dbReference type="CDD" id="cd04179">
    <property type="entry name" value="DPM_DPG-synthase_like"/>
    <property type="match status" value="1"/>
</dbReference>
<feature type="transmembrane region" description="Helical" evidence="1">
    <location>
        <begin position="284"/>
        <end position="309"/>
    </location>
</feature>
<feature type="domain" description="Glycosyltransferase 2-like" evidence="2">
    <location>
        <begin position="22"/>
        <end position="145"/>
    </location>
</feature>
<dbReference type="RefSeq" id="WP_008587830.1">
    <property type="nucleotide sequence ID" value="NZ_CP007035.1"/>
</dbReference>
<organism evidence="4 5">
    <name type="scientific">Niabella soli DSM 19437</name>
    <dbReference type="NCBI Taxonomy" id="929713"/>
    <lineage>
        <taxon>Bacteria</taxon>
        <taxon>Pseudomonadati</taxon>
        <taxon>Bacteroidota</taxon>
        <taxon>Chitinophagia</taxon>
        <taxon>Chitinophagales</taxon>
        <taxon>Chitinophagaceae</taxon>
        <taxon>Niabella</taxon>
    </lineage>
</organism>
<dbReference type="Gene3D" id="3.90.550.10">
    <property type="entry name" value="Spore Coat Polysaccharide Biosynthesis Protein SpsA, Chain A"/>
    <property type="match status" value="1"/>
</dbReference>
<dbReference type="InterPro" id="IPR001173">
    <property type="entry name" value="Glyco_trans_2-like"/>
</dbReference>
<dbReference type="Proteomes" id="UP000003586">
    <property type="component" value="Chromosome"/>
</dbReference>
<evidence type="ECO:0000313" key="4">
    <source>
        <dbReference type="EMBL" id="AHF16545.1"/>
    </source>
</evidence>
<dbReference type="Pfam" id="PF09835">
    <property type="entry name" value="DUF2062"/>
    <property type="match status" value="1"/>
</dbReference>
<gene>
    <name evidence="4" type="ORF">NIASO_17970</name>
</gene>
<proteinExistence type="predicted"/>
<evidence type="ECO:0000259" key="3">
    <source>
        <dbReference type="Pfam" id="PF09835"/>
    </source>
</evidence>
<dbReference type="eggNOG" id="COG3216">
    <property type="taxonomic scope" value="Bacteria"/>
</dbReference>
<keyword evidence="4" id="KW-0808">Transferase</keyword>
<dbReference type="InterPro" id="IPR018639">
    <property type="entry name" value="DUF2062"/>
</dbReference>
<dbReference type="KEGG" id="nso:NIASO_17970"/>
<dbReference type="InterPro" id="IPR050256">
    <property type="entry name" value="Glycosyltransferase_2"/>
</dbReference>
<dbReference type="AlphaFoldDB" id="W0F0G5"/>
<name>W0F0G5_9BACT</name>